<organism evidence="1 2">
    <name type="scientific">Salinibacillus xinjiangensis</name>
    <dbReference type="NCBI Taxonomy" id="1229268"/>
    <lineage>
        <taxon>Bacteria</taxon>
        <taxon>Bacillati</taxon>
        <taxon>Bacillota</taxon>
        <taxon>Bacilli</taxon>
        <taxon>Bacillales</taxon>
        <taxon>Bacillaceae</taxon>
        <taxon>Salinibacillus</taxon>
    </lineage>
</organism>
<dbReference type="RefSeq" id="WP_153730191.1">
    <property type="nucleotide sequence ID" value="NZ_WJNH01000019.1"/>
</dbReference>
<dbReference type="OrthoDB" id="2361576at2"/>
<comment type="caution">
    <text evidence="1">The sequence shown here is derived from an EMBL/GenBank/DDBJ whole genome shotgun (WGS) entry which is preliminary data.</text>
</comment>
<dbReference type="InterPro" id="IPR019699">
    <property type="entry name" value="DUF2584"/>
</dbReference>
<dbReference type="Gene3D" id="2.40.240.20">
    <property type="entry name" value="Hypothetical PUA domain-like, domain 1"/>
    <property type="match status" value="1"/>
</dbReference>
<dbReference type="InterPro" id="IPR015947">
    <property type="entry name" value="PUA-like_sf"/>
</dbReference>
<dbReference type="SUPFAM" id="SSF88697">
    <property type="entry name" value="PUA domain-like"/>
    <property type="match status" value="1"/>
</dbReference>
<reference evidence="1 2" key="1">
    <citation type="submission" date="2019-11" db="EMBL/GenBank/DDBJ databases">
        <authorList>
            <person name="Li J."/>
        </authorList>
    </citation>
    <scope>NUCLEOTIDE SEQUENCE [LARGE SCALE GENOMIC DNA]</scope>
    <source>
        <strain evidence="1 2">J4</strain>
    </source>
</reference>
<dbReference type="Pfam" id="PF10763">
    <property type="entry name" value="DUF2584"/>
    <property type="match status" value="1"/>
</dbReference>
<accession>A0A6G1XBL1</accession>
<name>A0A6G1XBL1_9BACI</name>
<evidence type="ECO:0000313" key="2">
    <source>
        <dbReference type="Proteomes" id="UP000480185"/>
    </source>
</evidence>
<gene>
    <name evidence="1" type="ORF">GH754_18875</name>
</gene>
<dbReference type="EMBL" id="WJNH01000019">
    <property type="protein sequence ID" value="MRG88322.1"/>
    <property type="molecule type" value="Genomic_DNA"/>
</dbReference>
<dbReference type="Proteomes" id="UP000480185">
    <property type="component" value="Unassembled WGS sequence"/>
</dbReference>
<evidence type="ECO:0000313" key="1">
    <source>
        <dbReference type="EMBL" id="MRG88322.1"/>
    </source>
</evidence>
<dbReference type="AlphaFoldDB" id="A0A6G1XBL1"/>
<keyword evidence="2" id="KW-1185">Reference proteome</keyword>
<sequence>MSVPLSIEWRIITEGQEKRINAKENIFQITFPGYKMFPIDAPIDIMRHEDSDQIGTAIVNKITFSNNQTICIYQLVSLYSVN</sequence>
<proteinExistence type="predicted"/>
<protein>
    <submittedName>
        <fullName evidence="1">DUF2584 family protein</fullName>
    </submittedName>
</protein>